<protein>
    <recommendedName>
        <fullName evidence="1">N-acetyltransferase domain-containing protein</fullName>
    </recommendedName>
</protein>
<dbReference type="PROSITE" id="PS51186">
    <property type="entry name" value="GNAT"/>
    <property type="match status" value="1"/>
</dbReference>
<proteinExistence type="predicted"/>
<dbReference type="EMBL" id="LT965929">
    <property type="protein sequence ID" value="SOU42971.1"/>
    <property type="molecule type" value="Genomic_DNA"/>
</dbReference>
<dbReference type="InterPro" id="IPR000182">
    <property type="entry name" value="GNAT_dom"/>
</dbReference>
<dbReference type="PANTHER" id="PTHR43792:SF1">
    <property type="entry name" value="N-ACETYLTRANSFERASE DOMAIN-CONTAINING PROTEIN"/>
    <property type="match status" value="1"/>
</dbReference>
<dbReference type="PANTHER" id="PTHR43792">
    <property type="entry name" value="GNAT FAMILY, PUTATIVE (AFU_ORTHOLOGUE AFUA_3G00765)-RELATED-RELATED"/>
    <property type="match status" value="1"/>
</dbReference>
<dbReference type="GeneID" id="93665678"/>
<evidence type="ECO:0000313" key="4">
    <source>
        <dbReference type="Proteomes" id="UP000238288"/>
    </source>
</evidence>
<evidence type="ECO:0000313" key="5">
    <source>
        <dbReference type="Proteomes" id="UP000615003"/>
    </source>
</evidence>
<name>A0A2K4XF90_PSEVC</name>
<dbReference type="GO" id="GO:0016747">
    <property type="term" value="F:acyltransferase activity, transferring groups other than amino-acyl groups"/>
    <property type="evidence" value="ECO:0007669"/>
    <property type="project" value="InterPro"/>
</dbReference>
<feature type="domain" description="N-acetyltransferase" evidence="1">
    <location>
        <begin position="10"/>
        <end position="166"/>
    </location>
</feature>
<dbReference type="AlphaFoldDB" id="A0A2K4XF90"/>
<dbReference type="Proteomes" id="UP000238288">
    <property type="component" value="Chromosome PCAR9b"/>
</dbReference>
<dbReference type="EMBL" id="AQGW01000025">
    <property type="protein sequence ID" value="MBE0384590.1"/>
    <property type="molecule type" value="Genomic_DNA"/>
</dbReference>
<reference evidence="3 4" key="2">
    <citation type="submission" date="2017-11" db="EMBL/GenBank/DDBJ databases">
        <authorList>
            <person name="Han C.G."/>
        </authorList>
    </citation>
    <scope>NUCLEOTIDE SEQUENCE [LARGE SCALE GENOMIC DNA]</scope>
    <source>
        <strain evidence="4">ATCC 43555</strain>
        <strain evidence="3">ATCC43555</strain>
    </source>
</reference>
<evidence type="ECO:0000313" key="2">
    <source>
        <dbReference type="EMBL" id="MBE0384590.1"/>
    </source>
</evidence>
<reference evidence="2 5" key="1">
    <citation type="submission" date="2015-06" db="EMBL/GenBank/DDBJ databases">
        <title>Genome sequence of Pseudoalteromonas carrageenovora.</title>
        <authorList>
            <person name="Xie B.-B."/>
            <person name="Rong J.-C."/>
            <person name="Qin Q.-L."/>
            <person name="Zhang Y.-Z."/>
        </authorList>
    </citation>
    <scope>NUCLEOTIDE SEQUENCE [LARGE SCALE GENOMIC DNA]</scope>
    <source>
        <strain evidence="2 5">IAM 12662</strain>
    </source>
</reference>
<organism evidence="3 4">
    <name type="scientific">Pseudoalteromonas carrageenovora IAM 12662</name>
    <dbReference type="NCBI Taxonomy" id="1314868"/>
    <lineage>
        <taxon>Bacteria</taxon>
        <taxon>Pseudomonadati</taxon>
        <taxon>Pseudomonadota</taxon>
        <taxon>Gammaproteobacteria</taxon>
        <taxon>Alteromonadales</taxon>
        <taxon>Pseudoalteromonadaceae</taxon>
        <taxon>Pseudoalteromonas</taxon>
    </lineage>
</organism>
<accession>A0A2K4XF90</accession>
<gene>
    <name evidence="3" type="ORF">PCAR9_B0502</name>
    <name evidence="2" type="ORF">PCARR_b0591</name>
</gene>
<sequence length="166" mass="18271">MNAVFKTKRLLLRYANEHDAAMLLTLVNQSNFIKYIGDKAIYTLSDAKNYIEQSFSASHKHQGFGPYIITLSSGEVVGIVGFYKRSALQHPDLGFALLSGYEKHGYIFEAAKALLINKHTLGINQVIAITAPSNKGSQSVLLNLGFKKVGKAVINEDKTAVDIYGY</sequence>
<dbReference type="SUPFAM" id="SSF55729">
    <property type="entry name" value="Acyl-CoA N-acyltransferases (Nat)"/>
    <property type="match status" value="1"/>
</dbReference>
<dbReference type="OrthoDB" id="9798081at2"/>
<dbReference type="RefSeq" id="WP_104644033.1">
    <property type="nucleotide sequence ID" value="NZ_AQGW01000025.1"/>
</dbReference>
<evidence type="ECO:0000313" key="3">
    <source>
        <dbReference type="EMBL" id="SOU42971.1"/>
    </source>
</evidence>
<dbReference type="Proteomes" id="UP000615003">
    <property type="component" value="Unassembled WGS sequence"/>
</dbReference>
<dbReference type="InterPro" id="IPR016181">
    <property type="entry name" value="Acyl_CoA_acyltransferase"/>
</dbReference>
<dbReference type="Pfam" id="PF13302">
    <property type="entry name" value="Acetyltransf_3"/>
    <property type="match status" value="1"/>
</dbReference>
<evidence type="ECO:0000259" key="1">
    <source>
        <dbReference type="PROSITE" id="PS51186"/>
    </source>
</evidence>
<keyword evidence="5" id="KW-1185">Reference proteome</keyword>
<dbReference type="InterPro" id="IPR051531">
    <property type="entry name" value="N-acetyltransferase"/>
</dbReference>
<dbReference type="Gene3D" id="3.40.630.30">
    <property type="match status" value="1"/>
</dbReference>